<reference evidence="8 9" key="1">
    <citation type="journal article" date="2018" name="Nat. Ecol. Evol.">
        <title>Genomic signatures of mitonuclear coevolution across populations of Tigriopus californicus.</title>
        <authorList>
            <person name="Barreto F.S."/>
            <person name="Watson E.T."/>
            <person name="Lima T.G."/>
            <person name="Willett C.S."/>
            <person name="Edmands S."/>
            <person name="Li W."/>
            <person name="Burton R.S."/>
        </authorList>
    </citation>
    <scope>NUCLEOTIDE SEQUENCE [LARGE SCALE GENOMIC DNA]</scope>
    <source>
        <strain evidence="8 9">San Diego</strain>
    </source>
</reference>
<dbReference type="OMA" id="YCAMHRY"/>
<dbReference type="PROSITE" id="PS51039">
    <property type="entry name" value="ZF_AN1"/>
    <property type="match status" value="1"/>
</dbReference>
<dbReference type="FunFam" id="4.10.1110.10:FF:000001">
    <property type="entry name" value="Zinc finger AN1-type containing 6"/>
    <property type="match status" value="1"/>
</dbReference>
<keyword evidence="9" id="KW-1185">Reference proteome</keyword>
<keyword evidence="3" id="KW-0862">Zinc</keyword>
<dbReference type="Pfam" id="PF01428">
    <property type="entry name" value="zf-AN1"/>
    <property type="match status" value="1"/>
</dbReference>
<evidence type="ECO:0000259" key="6">
    <source>
        <dbReference type="PROSITE" id="PS51036"/>
    </source>
</evidence>
<evidence type="ECO:0000259" key="7">
    <source>
        <dbReference type="PROSITE" id="PS51039"/>
    </source>
</evidence>
<sequence>MDQESNQMEQQSVQCRNGCGFYGNAGSEGYCSVCYKEVIKKKQQPPTNMPSSLAPTHGTMASLSIDEACSISPTASSPLKSTSLNTASPTVLIPPSQMEKRESETDMSGSSALLGGSPLPSDINAVAASPSSSSPSEDADSGAKDGKKKKNRCGCCKKKVGLTGFTCRCGGLFCSIHRYSDKHDCPFDYKELGAEEIRKSNPMVVAKKIQKI</sequence>
<dbReference type="GO" id="GO:0008270">
    <property type="term" value="F:zinc ion binding"/>
    <property type="evidence" value="ECO:0007669"/>
    <property type="project" value="UniProtKB-KW"/>
</dbReference>
<evidence type="ECO:0000256" key="2">
    <source>
        <dbReference type="ARBA" id="ARBA00022771"/>
    </source>
</evidence>
<organism evidence="8 9">
    <name type="scientific">Tigriopus californicus</name>
    <name type="common">Marine copepod</name>
    <dbReference type="NCBI Taxonomy" id="6832"/>
    <lineage>
        <taxon>Eukaryota</taxon>
        <taxon>Metazoa</taxon>
        <taxon>Ecdysozoa</taxon>
        <taxon>Arthropoda</taxon>
        <taxon>Crustacea</taxon>
        <taxon>Multicrustacea</taxon>
        <taxon>Hexanauplia</taxon>
        <taxon>Copepoda</taxon>
        <taxon>Harpacticoida</taxon>
        <taxon>Harpacticidae</taxon>
        <taxon>Tigriopus</taxon>
    </lineage>
</organism>
<evidence type="ECO:0000313" key="9">
    <source>
        <dbReference type="Proteomes" id="UP000318571"/>
    </source>
</evidence>
<dbReference type="SUPFAM" id="SSF57716">
    <property type="entry name" value="Glucocorticoid receptor-like (DNA-binding domain)"/>
    <property type="match status" value="1"/>
</dbReference>
<feature type="domain" description="AN1-type" evidence="7">
    <location>
        <begin position="147"/>
        <end position="193"/>
    </location>
</feature>
<dbReference type="AlphaFoldDB" id="A0A553NT16"/>
<dbReference type="Pfam" id="PF01754">
    <property type="entry name" value="zf-A20"/>
    <property type="match status" value="1"/>
</dbReference>
<dbReference type="GO" id="GO:0003677">
    <property type="term" value="F:DNA binding"/>
    <property type="evidence" value="ECO:0007669"/>
    <property type="project" value="InterPro"/>
</dbReference>
<evidence type="ECO:0000313" key="8">
    <source>
        <dbReference type="EMBL" id="TRY68553.1"/>
    </source>
</evidence>
<dbReference type="InterPro" id="IPR050652">
    <property type="entry name" value="AN1_A20_ZnFinger"/>
</dbReference>
<evidence type="ECO:0000256" key="3">
    <source>
        <dbReference type="ARBA" id="ARBA00022833"/>
    </source>
</evidence>
<keyword evidence="1" id="KW-0479">Metal-binding</keyword>
<gene>
    <name evidence="8" type="ORF">TCAL_04083</name>
</gene>
<dbReference type="PANTHER" id="PTHR10634:SF149">
    <property type="entry name" value="AN1-TYPE DOMAIN-CONTAINING PROTEIN-RELATED"/>
    <property type="match status" value="1"/>
</dbReference>
<comment type="caution">
    <text evidence="8">The sequence shown here is derived from an EMBL/GenBank/DDBJ whole genome shotgun (WGS) entry which is preliminary data.</text>
</comment>
<dbReference type="Gene3D" id="4.10.1110.10">
    <property type="entry name" value="AN1-like Zinc finger"/>
    <property type="match status" value="1"/>
</dbReference>
<dbReference type="PROSITE" id="PS51036">
    <property type="entry name" value="ZF_A20"/>
    <property type="match status" value="1"/>
</dbReference>
<dbReference type="PANTHER" id="PTHR10634">
    <property type="entry name" value="AN1-TYPE ZINC FINGER PROTEIN"/>
    <property type="match status" value="1"/>
</dbReference>
<keyword evidence="2 4" id="KW-0863">Zinc-finger</keyword>
<dbReference type="InterPro" id="IPR002653">
    <property type="entry name" value="Znf_A20"/>
</dbReference>
<name>A0A553NT16_TIGCA</name>
<dbReference type="SUPFAM" id="SSF118310">
    <property type="entry name" value="AN1-like Zinc finger"/>
    <property type="match status" value="1"/>
</dbReference>
<evidence type="ECO:0000256" key="4">
    <source>
        <dbReference type="PROSITE-ProRule" id="PRU00449"/>
    </source>
</evidence>
<dbReference type="InterPro" id="IPR000058">
    <property type="entry name" value="Znf_AN1"/>
</dbReference>
<dbReference type="Gene3D" id="1.20.5.4770">
    <property type="match status" value="1"/>
</dbReference>
<feature type="compositionally biased region" description="Polar residues" evidence="5">
    <location>
        <begin position="74"/>
        <end position="89"/>
    </location>
</feature>
<dbReference type="EMBL" id="VCGU01000010">
    <property type="protein sequence ID" value="TRY68553.1"/>
    <property type="molecule type" value="Genomic_DNA"/>
</dbReference>
<dbReference type="STRING" id="6832.A0A553NT16"/>
<feature type="compositionally biased region" description="Low complexity" evidence="5">
    <location>
        <begin position="108"/>
        <end position="136"/>
    </location>
</feature>
<proteinExistence type="predicted"/>
<feature type="domain" description="A20-type" evidence="6">
    <location>
        <begin position="9"/>
        <end position="43"/>
    </location>
</feature>
<evidence type="ECO:0008006" key="10">
    <source>
        <dbReference type="Google" id="ProtNLM"/>
    </source>
</evidence>
<accession>A0A553NT16</accession>
<dbReference type="InterPro" id="IPR035896">
    <property type="entry name" value="AN1-like_Znf"/>
</dbReference>
<dbReference type="SMART" id="SM00259">
    <property type="entry name" value="ZnF_A20"/>
    <property type="match status" value="1"/>
</dbReference>
<dbReference type="Proteomes" id="UP000318571">
    <property type="component" value="Chromosome 1"/>
</dbReference>
<protein>
    <recommendedName>
        <fullName evidence="10">AN1-type domain-containing protein</fullName>
    </recommendedName>
</protein>
<feature type="region of interest" description="Disordered" evidence="5">
    <location>
        <begin position="74"/>
        <end position="151"/>
    </location>
</feature>
<evidence type="ECO:0000256" key="5">
    <source>
        <dbReference type="SAM" id="MobiDB-lite"/>
    </source>
</evidence>
<evidence type="ECO:0000256" key="1">
    <source>
        <dbReference type="ARBA" id="ARBA00022723"/>
    </source>
</evidence>
<dbReference type="SMART" id="SM00154">
    <property type="entry name" value="ZnF_AN1"/>
    <property type="match status" value="1"/>
</dbReference>